<dbReference type="EMBL" id="LVVK01000017">
    <property type="protein sequence ID" value="OPB40792.1"/>
    <property type="molecule type" value="Genomic_DNA"/>
</dbReference>
<accession>A0A1T3CIC0</accession>
<reference evidence="1 2" key="1">
    <citation type="submission" date="2016-04" db="EMBL/GenBank/DDBJ databases">
        <title>Multiple horizontal gene transfer events from other fungi enriched the ability of the initially mycotrophic fungus Trichoderma (Ascomycota) to feed on dead plant biomass.</title>
        <authorList>
            <person name="Atanasova L."/>
            <person name="Chenthamara K."/>
            <person name="Zhang J."/>
            <person name="Grujic M."/>
            <person name="Henrissat B."/>
            <person name="Kuo A."/>
            <person name="Aertz A."/>
            <person name="Salamov A."/>
            <person name="Lipzen A."/>
            <person name="Labutti K."/>
            <person name="Barry K."/>
            <person name="Miao Y."/>
            <person name="Rahimi M.J."/>
            <person name="Shen Q."/>
            <person name="Grigoriev I.V."/>
            <person name="Kubicek C.P."/>
            <person name="Druzhinina I.S."/>
        </authorList>
    </citation>
    <scope>NUCLEOTIDE SEQUENCE [LARGE SCALE GENOMIC DNA]</scope>
    <source>
        <strain evidence="1 2">NJAU 4742</strain>
    </source>
</reference>
<proteinExistence type="predicted"/>
<evidence type="ECO:0000313" key="2">
    <source>
        <dbReference type="Proteomes" id="UP000191004"/>
    </source>
</evidence>
<evidence type="ECO:0000313" key="1">
    <source>
        <dbReference type="EMBL" id="OPB40792.1"/>
    </source>
</evidence>
<dbReference type="Proteomes" id="UP000191004">
    <property type="component" value="Unassembled WGS sequence"/>
</dbReference>
<keyword evidence="2" id="KW-1185">Reference proteome</keyword>
<name>A0A1T3CIC0_9HYPO</name>
<organism evidence="1 2">
    <name type="scientific">Trichoderma guizhouense</name>
    <dbReference type="NCBI Taxonomy" id="1491466"/>
    <lineage>
        <taxon>Eukaryota</taxon>
        <taxon>Fungi</taxon>
        <taxon>Dikarya</taxon>
        <taxon>Ascomycota</taxon>
        <taxon>Pezizomycotina</taxon>
        <taxon>Sordariomycetes</taxon>
        <taxon>Hypocreomycetidae</taxon>
        <taxon>Hypocreales</taxon>
        <taxon>Hypocreaceae</taxon>
        <taxon>Trichoderma</taxon>
    </lineage>
</organism>
<gene>
    <name evidence="1" type="ORF">A0O28_0008730</name>
</gene>
<protein>
    <submittedName>
        <fullName evidence="1">Uncharacterized protein</fullName>
    </submittedName>
</protein>
<dbReference type="OrthoDB" id="10396697at2759"/>
<sequence length="143" mass="16002">MAETKSTGDDPLPLPAFTEEDFLERATAVQERLRQENPDLSEAELDLKLSTGWYKPAFDLSQVLDESVPKDIQDKLVAACQEFIAAEYSRAALEKFTSEARTLLASHEKALQLVEDTILKNPNIWDQMHEHVTAKAGGADRET</sequence>
<comment type="caution">
    <text evidence="1">The sequence shown here is derived from an EMBL/GenBank/DDBJ whole genome shotgun (WGS) entry which is preliminary data.</text>
</comment>
<dbReference type="AlphaFoldDB" id="A0A1T3CIC0"/>